<dbReference type="Proteomes" id="UP000735302">
    <property type="component" value="Unassembled WGS sequence"/>
</dbReference>
<keyword evidence="2" id="KW-1185">Reference proteome</keyword>
<protein>
    <recommendedName>
        <fullName evidence="3">Cyclic nucleotide-binding domain-containing protein</fullName>
    </recommendedName>
</protein>
<reference evidence="1 2" key="1">
    <citation type="journal article" date="2021" name="Elife">
        <title>Chloroplast acquisition without the gene transfer in kleptoplastic sea slugs, Plakobranchus ocellatus.</title>
        <authorList>
            <person name="Maeda T."/>
            <person name="Takahashi S."/>
            <person name="Yoshida T."/>
            <person name="Shimamura S."/>
            <person name="Takaki Y."/>
            <person name="Nagai Y."/>
            <person name="Toyoda A."/>
            <person name="Suzuki Y."/>
            <person name="Arimoto A."/>
            <person name="Ishii H."/>
            <person name="Satoh N."/>
            <person name="Nishiyama T."/>
            <person name="Hasebe M."/>
            <person name="Maruyama T."/>
            <person name="Minagawa J."/>
            <person name="Obokata J."/>
            <person name="Shigenobu S."/>
        </authorList>
    </citation>
    <scope>NUCLEOTIDE SEQUENCE [LARGE SCALE GENOMIC DNA]</scope>
</reference>
<dbReference type="EMBL" id="BLXT01005315">
    <property type="protein sequence ID" value="GFO22017.1"/>
    <property type="molecule type" value="Genomic_DNA"/>
</dbReference>
<organism evidence="1 2">
    <name type="scientific">Plakobranchus ocellatus</name>
    <dbReference type="NCBI Taxonomy" id="259542"/>
    <lineage>
        <taxon>Eukaryota</taxon>
        <taxon>Metazoa</taxon>
        <taxon>Spiralia</taxon>
        <taxon>Lophotrochozoa</taxon>
        <taxon>Mollusca</taxon>
        <taxon>Gastropoda</taxon>
        <taxon>Heterobranchia</taxon>
        <taxon>Euthyneura</taxon>
        <taxon>Panpulmonata</taxon>
        <taxon>Sacoglossa</taxon>
        <taxon>Placobranchoidea</taxon>
        <taxon>Plakobranchidae</taxon>
        <taxon>Plakobranchus</taxon>
    </lineage>
</organism>
<evidence type="ECO:0000313" key="2">
    <source>
        <dbReference type="Proteomes" id="UP000735302"/>
    </source>
</evidence>
<dbReference type="AlphaFoldDB" id="A0AAV4BRQ2"/>
<evidence type="ECO:0008006" key="3">
    <source>
        <dbReference type="Google" id="ProtNLM"/>
    </source>
</evidence>
<comment type="caution">
    <text evidence="1">The sequence shown here is derived from an EMBL/GenBank/DDBJ whole genome shotgun (WGS) entry which is preliminary data.</text>
</comment>
<accession>A0AAV4BRQ2</accession>
<name>A0AAV4BRQ2_9GAST</name>
<evidence type="ECO:0000313" key="1">
    <source>
        <dbReference type="EMBL" id="GFO22017.1"/>
    </source>
</evidence>
<sequence>MNSHEDKKFSGHCRSPRREATPLKIYSVVVIPTPALVTLRKRRRYSLEKGMGIIQKGYYCLRSQHSVSKRSTTRVSQIIPGDVFFGDFGIQQG</sequence>
<proteinExistence type="predicted"/>
<gene>
    <name evidence="1" type="ORF">PoB_004852200</name>
</gene>